<dbReference type="InterPro" id="IPR012337">
    <property type="entry name" value="RNaseH-like_sf"/>
</dbReference>
<comment type="catalytic activity">
    <reaction evidence="1">
        <text>Endonucleolytic cleavage to 5'-phosphomonoester.</text>
        <dbReference type="EC" id="3.1.26.4"/>
    </reaction>
</comment>
<reference evidence="9" key="1">
    <citation type="submission" date="2021-02" db="EMBL/GenBank/DDBJ databases">
        <authorList>
            <person name="Dougan E. K."/>
            <person name="Rhodes N."/>
            <person name="Thang M."/>
            <person name="Chan C."/>
        </authorList>
    </citation>
    <scope>NUCLEOTIDE SEQUENCE</scope>
</reference>
<evidence type="ECO:0000256" key="5">
    <source>
        <dbReference type="ARBA" id="ARBA00022723"/>
    </source>
</evidence>
<evidence type="ECO:0000256" key="3">
    <source>
        <dbReference type="ARBA" id="ARBA00012180"/>
    </source>
</evidence>
<keyword evidence="4" id="KW-0540">Nuclease</keyword>
<dbReference type="EMBL" id="CAJNNV010008330">
    <property type="protein sequence ID" value="CAE8596081.1"/>
    <property type="molecule type" value="Genomic_DNA"/>
</dbReference>
<sequence>MSETPACLLCGHEREDLLHVFKCRATAHVRHAKQADPFFDTTWQQCGILQFDHHFDEEIRNLDSNHDLTVTVDITSNARRRDAWTDGACERNASDRFRRAGSGVFFGHAHFLNASVLLPGTCQTNQRAELFAIVIAVKIAGSPLLLRTDSEWCVMIWSAIVIAGCFHSGAFDHEDLWLELLMLTRRQPFAADGMPWLILQKVKAHAIQEDIDRGVISGMDAEGNFCADKLATEGAKIHSVPGHVVRRHAKLIKNTVWWQIEAILTLQERNKQIKDLGFWNASHEAAQIDNEICEELSVMPTAAQGGEEAQYPKFAWGFPTLGAKHAVILDPATAITGKSWQYKRVLHDLIGKFFNDLQWAVNNTSYVSWIELTLDFSAASGVWPSDNDFKQQGLIQQMRVFRSAVKHFCKLHKIKLWPDHAVPQQYISVLRPLGMPSVPGLCNVRPVFRCHSFVDEFLMSTARAYDKAGNPFNTPVPKLPCPCI</sequence>
<evidence type="ECO:0000256" key="7">
    <source>
        <dbReference type="ARBA" id="ARBA00022801"/>
    </source>
</evidence>
<evidence type="ECO:0000313" key="9">
    <source>
        <dbReference type="EMBL" id="CAE8596081.1"/>
    </source>
</evidence>
<dbReference type="OrthoDB" id="407198at2759"/>
<protein>
    <recommendedName>
        <fullName evidence="3">ribonuclease H</fullName>
        <ecNumber evidence="3">3.1.26.4</ecNumber>
    </recommendedName>
</protein>
<evidence type="ECO:0000259" key="8">
    <source>
        <dbReference type="PROSITE" id="PS50879"/>
    </source>
</evidence>
<dbReference type="GO" id="GO:0046872">
    <property type="term" value="F:metal ion binding"/>
    <property type="evidence" value="ECO:0007669"/>
    <property type="project" value="UniProtKB-KW"/>
</dbReference>
<keyword evidence="6" id="KW-0255">Endonuclease</keyword>
<dbReference type="Gene3D" id="3.30.420.10">
    <property type="entry name" value="Ribonuclease H-like superfamily/Ribonuclease H"/>
    <property type="match status" value="1"/>
</dbReference>
<dbReference type="Pfam" id="PF00075">
    <property type="entry name" value="RNase_H"/>
    <property type="match status" value="1"/>
</dbReference>
<keyword evidence="10" id="KW-1185">Reference proteome</keyword>
<accession>A0A813EAW8</accession>
<evidence type="ECO:0000256" key="1">
    <source>
        <dbReference type="ARBA" id="ARBA00000077"/>
    </source>
</evidence>
<dbReference type="GO" id="GO:0043137">
    <property type="term" value="P:DNA replication, removal of RNA primer"/>
    <property type="evidence" value="ECO:0007669"/>
    <property type="project" value="TreeGrafter"/>
</dbReference>
<comment type="caution">
    <text evidence="9">The sequence shown here is derived from an EMBL/GenBank/DDBJ whole genome shotgun (WGS) entry which is preliminary data.</text>
</comment>
<keyword evidence="5" id="KW-0479">Metal-binding</keyword>
<dbReference type="PROSITE" id="PS50879">
    <property type="entry name" value="RNASE_H_1"/>
    <property type="match status" value="1"/>
</dbReference>
<proteinExistence type="inferred from homology"/>
<dbReference type="GO" id="GO:0003676">
    <property type="term" value="F:nucleic acid binding"/>
    <property type="evidence" value="ECO:0007669"/>
    <property type="project" value="InterPro"/>
</dbReference>
<keyword evidence="7" id="KW-0378">Hydrolase</keyword>
<organism evidence="9 10">
    <name type="scientific">Polarella glacialis</name>
    <name type="common">Dinoflagellate</name>
    <dbReference type="NCBI Taxonomy" id="89957"/>
    <lineage>
        <taxon>Eukaryota</taxon>
        <taxon>Sar</taxon>
        <taxon>Alveolata</taxon>
        <taxon>Dinophyceae</taxon>
        <taxon>Suessiales</taxon>
        <taxon>Suessiaceae</taxon>
        <taxon>Polarella</taxon>
    </lineage>
</organism>
<feature type="domain" description="RNase H type-1" evidence="8">
    <location>
        <begin position="77"/>
        <end position="236"/>
    </location>
</feature>
<evidence type="ECO:0000256" key="6">
    <source>
        <dbReference type="ARBA" id="ARBA00022759"/>
    </source>
</evidence>
<dbReference type="EC" id="3.1.26.4" evidence="3"/>
<dbReference type="PANTHER" id="PTHR10642">
    <property type="entry name" value="RIBONUCLEASE H1"/>
    <property type="match status" value="1"/>
</dbReference>
<dbReference type="AlphaFoldDB" id="A0A813EAW8"/>
<dbReference type="SUPFAM" id="SSF53098">
    <property type="entry name" value="Ribonuclease H-like"/>
    <property type="match status" value="1"/>
</dbReference>
<evidence type="ECO:0000313" key="10">
    <source>
        <dbReference type="Proteomes" id="UP000654075"/>
    </source>
</evidence>
<dbReference type="InterPro" id="IPR002156">
    <property type="entry name" value="RNaseH_domain"/>
</dbReference>
<gene>
    <name evidence="9" type="ORF">PGLA1383_LOCUS14553</name>
</gene>
<dbReference type="GO" id="GO:0004523">
    <property type="term" value="F:RNA-DNA hybrid ribonuclease activity"/>
    <property type="evidence" value="ECO:0007669"/>
    <property type="project" value="UniProtKB-EC"/>
</dbReference>
<dbReference type="PANTHER" id="PTHR10642:SF26">
    <property type="entry name" value="RIBONUCLEASE H1"/>
    <property type="match status" value="1"/>
</dbReference>
<comment type="similarity">
    <text evidence="2">Belongs to the RNase H family.</text>
</comment>
<evidence type="ECO:0000256" key="4">
    <source>
        <dbReference type="ARBA" id="ARBA00022722"/>
    </source>
</evidence>
<dbReference type="InterPro" id="IPR050092">
    <property type="entry name" value="RNase_H"/>
</dbReference>
<dbReference type="Proteomes" id="UP000654075">
    <property type="component" value="Unassembled WGS sequence"/>
</dbReference>
<name>A0A813EAW8_POLGL</name>
<dbReference type="InterPro" id="IPR036397">
    <property type="entry name" value="RNaseH_sf"/>
</dbReference>
<evidence type="ECO:0000256" key="2">
    <source>
        <dbReference type="ARBA" id="ARBA00005300"/>
    </source>
</evidence>